<evidence type="ECO:0000256" key="2">
    <source>
        <dbReference type="PIRSR" id="PIRSR603782-1"/>
    </source>
</evidence>
<evidence type="ECO:0000313" key="5">
    <source>
        <dbReference type="Proteomes" id="UP000182649"/>
    </source>
</evidence>
<evidence type="ECO:0000256" key="1">
    <source>
        <dbReference type="ARBA" id="ARBA00010996"/>
    </source>
</evidence>
<protein>
    <submittedName>
        <fullName evidence="4">Protein SCO1/2</fullName>
    </submittedName>
</protein>
<sequence length="208" mass="22932">MNKNFVNKNFGGGPNFSRRRIAAGLVIVLAMSACDSTEQGHVKGVTGHLPDLSFSLTSDKGQLVTAKTYEGKVLLMYFGFTHCREECPISMARLTRVMHLLGEDADRAHILFVTVDPRRDGPRELRRYLAQFDLEQTTGLTGTPDEIGGLAKRYRNAFRPYFPPGGDGGIMHGDAVYIFDTQGRARLLATSADPEEALAEDLRDLLPS</sequence>
<dbReference type="PANTHER" id="PTHR12151:SF25">
    <property type="entry name" value="LINALOOL DEHYDRATASE_ISOMERASE DOMAIN-CONTAINING PROTEIN"/>
    <property type="match status" value="1"/>
</dbReference>
<dbReference type="CDD" id="cd02968">
    <property type="entry name" value="SCO"/>
    <property type="match status" value="1"/>
</dbReference>
<keyword evidence="2" id="KW-0186">Copper</keyword>
<organism evidence="4 5">
    <name type="scientific">Nitrosospira multiformis</name>
    <dbReference type="NCBI Taxonomy" id="1231"/>
    <lineage>
        <taxon>Bacteria</taxon>
        <taxon>Pseudomonadati</taxon>
        <taxon>Pseudomonadota</taxon>
        <taxon>Betaproteobacteria</taxon>
        <taxon>Nitrosomonadales</taxon>
        <taxon>Nitrosomonadaceae</taxon>
        <taxon>Nitrosospira</taxon>
    </lineage>
</organism>
<feature type="binding site" evidence="2">
    <location>
        <position position="172"/>
    </location>
    <ligand>
        <name>Cu cation</name>
        <dbReference type="ChEBI" id="CHEBI:23378"/>
    </ligand>
</feature>
<dbReference type="EMBL" id="FPBZ01000001">
    <property type="protein sequence ID" value="SFU34360.1"/>
    <property type="molecule type" value="Genomic_DNA"/>
</dbReference>
<name>A0A1I7FDR5_9PROT</name>
<gene>
    <name evidence="4" type="ORF">SAMN05216417_101396</name>
</gene>
<feature type="binding site" evidence="2">
    <location>
        <position position="83"/>
    </location>
    <ligand>
        <name>Cu cation</name>
        <dbReference type="ChEBI" id="CHEBI:23378"/>
    </ligand>
</feature>
<dbReference type="Gene3D" id="3.40.30.10">
    <property type="entry name" value="Glutaredoxin"/>
    <property type="match status" value="1"/>
</dbReference>
<keyword evidence="2" id="KW-0479">Metal-binding</keyword>
<keyword evidence="3" id="KW-1015">Disulfide bond</keyword>
<dbReference type="InterPro" id="IPR036249">
    <property type="entry name" value="Thioredoxin-like_sf"/>
</dbReference>
<evidence type="ECO:0000313" key="4">
    <source>
        <dbReference type="EMBL" id="SFU34360.1"/>
    </source>
</evidence>
<feature type="binding site" evidence="2">
    <location>
        <position position="87"/>
    </location>
    <ligand>
        <name>Cu cation</name>
        <dbReference type="ChEBI" id="CHEBI:23378"/>
    </ligand>
</feature>
<proteinExistence type="inferred from homology"/>
<accession>A0A1I7FDR5</accession>
<reference evidence="4 5" key="1">
    <citation type="submission" date="2016-10" db="EMBL/GenBank/DDBJ databases">
        <authorList>
            <person name="de Groot N.N."/>
        </authorList>
    </citation>
    <scope>NUCLEOTIDE SEQUENCE [LARGE SCALE GENOMIC DNA]</scope>
    <source>
        <strain evidence="4 5">Nl14</strain>
    </source>
</reference>
<dbReference type="PANTHER" id="PTHR12151">
    <property type="entry name" value="ELECTRON TRANSPORT PROTIN SCO1/SENC FAMILY MEMBER"/>
    <property type="match status" value="1"/>
</dbReference>
<dbReference type="AlphaFoldDB" id="A0A1I7FDR5"/>
<evidence type="ECO:0000256" key="3">
    <source>
        <dbReference type="PIRSR" id="PIRSR603782-2"/>
    </source>
</evidence>
<dbReference type="OrthoDB" id="9790194at2"/>
<dbReference type="PROSITE" id="PS51257">
    <property type="entry name" value="PROKAR_LIPOPROTEIN"/>
    <property type="match status" value="1"/>
</dbReference>
<comment type="similarity">
    <text evidence="1">Belongs to the SCO1/2 family.</text>
</comment>
<feature type="disulfide bond" description="Redox-active" evidence="3">
    <location>
        <begin position="83"/>
        <end position="87"/>
    </location>
</feature>
<dbReference type="Pfam" id="PF02630">
    <property type="entry name" value="SCO1-SenC"/>
    <property type="match status" value="1"/>
</dbReference>
<dbReference type="GO" id="GO:0046872">
    <property type="term" value="F:metal ion binding"/>
    <property type="evidence" value="ECO:0007669"/>
    <property type="project" value="UniProtKB-KW"/>
</dbReference>
<dbReference type="InterPro" id="IPR003782">
    <property type="entry name" value="SCO1/SenC"/>
</dbReference>
<dbReference type="RefSeq" id="WP_074972490.1">
    <property type="nucleotide sequence ID" value="NZ_FPBZ01000001.1"/>
</dbReference>
<dbReference type="SUPFAM" id="SSF52833">
    <property type="entry name" value="Thioredoxin-like"/>
    <property type="match status" value="1"/>
</dbReference>
<dbReference type="Proteomes" id="UP000182649">
    <property type="component" value="Unassembled WGS sequence"/>
</dbReference>